<comment type="caution">
    <text evidence="2">The sequence shown here is derived from an EMBL/GenBank/DDBJ whole genome shotgun (WGS) entry which is preliminary data.</text>
</comment>
<feature type="domain" description="N-acetyltransferase" evidence="1">
    <location>
        <begin position="87"/>
        <end position="172"/>
    </location>
</feature>
<name>A0ABT1ZIM8_9MICO</name>
<dbReference type="Proteomes" id="UP001205337">
    <property type="component" value="Unassembled WGS sequence"/>
</dbReference>
<evidence type="ECO:0000259" key="1">
    <source>
        <dbReference type="Pfam" id="PF00583"/>
    </source>
</evidence>
<dbReference type="GO" id="GO:0016746">
    <property type="term" value="F:acyltransferase activity"/>
    <property type="evidence" value="ECO:0007669"/>
    <property type="project" value="UniProtKB-KW"/>
</dbReference>
<gene>
    <name evidence="2" type="ORF">NUH29_13585</name>
</gene>
<sequence>MDAQSEPTIWYRELGRTDTGLALVEAWEGVGHPEGAYVARVPDDATLAWRTSATPHGLLHVGIPFERAPDAPPLWFLAIDESHGRAPSATIAAYTGDQLPDGTIVGSLGFARLGVPADAQLGEVRWFRDGLVHHIHVDPAFRRRDIGTSLLHAAGAWQQANRWPGYLHARRPRNRLVRRFLDRFDLPGRISD</sequence>
<accession>A0ABT1ZIM8</accession>
<dbReference type="SUPFAM" id="SSF55729">
    <property type="entry name" value="Acyl-CoA N-acyltransferases (Nat)"/>
    <property type="match status" value="1"/>
</dbReference>
<dbReference type="InterPro" id="IPR000182">
    <property type="entry name" value="GNAT_dom"/>
</dbReference>
<dbReference type="RefSeq" id="WP_258799766.1">
    <property type="nucleotide sequence ID" value="NZ_JANTHX010000008.1"/>
</dbReference>
<dbReference type="CDD" id="cd04301">
    <property type="entry name" value="NAT_SF"/>
    <property type="match status" value="1"/>
</dbReference>
<dbReference type="EMBL" id="JANTHX010000008">
    <property type="protein sequence ID" value="MCS0500580.1"/>
    <property type="molecule type" value="Genomic_DNA"/>
</dbReference>
<proteinExistence type="predicted"/>
<evidence type="ECO:0000313" key="2">
    <source>
        <dbReference type="EMBL" id="MCS0500580.1"/>
    </source>
</evidence>
<dbReference type="Pfam" id="PF00583">
    <property type="entry name" value="Acetyltransf_1"/>
    <property type="match status" value="1"/>
</dbReference>
<reference evidence="2 3" key="1">
    <citation type="submission" date="2022-08" db="EMBL/GenBank/DDBJ databases">
        <authorList>
            <person name="Li F."/>
        </authorList>
    </citation>
    <scope>NUCLEOTIDE SEQUENCE [LARGE SCALE GENOMIC DNA]</scope>
    <source>
        <strain evidence="2 3">10F1B-8-1</strain>
    </source>
</reference>
<keyword evidence="2" id="KW-0012">Acyltransferase</keyword>
<keyword evidence="2" id="KW-0808">Transferase</keyword>
<organism evidence="2 3">
    <name type="scientific">Protaetiibacter mangrovi</name>
    <dbReference type="NCBI Taxonomy" id="2970926"/>
    <lineage>
        <taxon>Bacteria</taxon>
        <taxon>Bacillati</taxon>
        <taxon>Actinomycetota</taxon>
        <taxon>Actinomycetes</taxon>
        <taxon>Micrococcales</taxon>
        <taxon>Microbacteriaceae</taxon>
        <taxon>Protaetiibacter</taxon>
    </lineage>
</organism>
<dbReference type="Gene3D" id="3.40.630.30">
    <property type="match status" value="1"/>
</dbReference>
<evidence type="ECO:0000313" key="3">
    <source>
        <dbReference type="Proteomes" id="UP001205337"/>
    </source>
</evidence>
<dbReference type="InterPro" id="IPR016181">
    <property type="entry name" value="Acyl_CoA_acyltransferase"/>
</dbReference>
<keyword evidence="3" id="KW-1185">Reference proteome</keyword>
<protein>
    <submittedName>
        <fullName evidence="2">GNAT family N-acetyltransferase</fullName>
        <ecNumber evidence="2">2.3.1.-</ecNumber>
    </submittedName>
</protein>
<dbReference type="EC" id="2.3.1.-" evidence="2"/>